<dbReference type="NCBIfam" id="NF003164">
    <property type="entry name" value="PRK04147.1"/>
    <property type="match status" value="1"/>
</dbReference>
<dbReference type="RefSeq" id="WP_110375805.1">
    <property type="nucleotide sequence ID" value="NZ_JAHBRY010000001.1"/>
</dbReference>
<keyword evidence="1 2" id="KW-0456">Lyase</keyword>
<comment type="similarity">
    <text evidence="2">Belongs to the DapA family.</text>
</comment>
<feature type="active site" description="Schiff-base intermediate with substrate" evidence="3">
    <location>
        <position position="167"/>
    </location>
</feature>
<dbReference type="GO" id="GO:0005829">
    <property type="term" value="C:cytosol"/>
    <property type="evidence" value="ECO:0007669"/>
    <property type="project" value="TreeGrafter"/>
</dbReference>
<dbReference type="InterPro" id="IPR013785">
    <property type="entry name" value="Aldolase_TIM"/>
</dbReference>
<evidence type="ECO:0000256" key="1">
    <source>
        <dbReference type="ARBA" id="ARBA00023239"/>
    </source>
</evidence>
<evidence type="ECO:0000256" key="3">
    <source>
        <dbReference type="PIRSR" id="PIRSR001365-1"/>
    </source>
</evidence>
<feature type="binding site" evidence="4">
    <location>
        <position position="52"/>
    </location>
    <ligand>
        <name>pyruvate</name>
        <dbReference type="ChEBI" id="CHEBI:15361"/>
    </ligand>
</feature>
<accession>A0A2V3U5M7</accession>
<dbReference type="EMBL" id="QJJK01000007">
    <property type="protein sequence ID" value="PXW57196.1"/>
    <property type="molecule type" value="Genomic_DNA"/>
</dbReference>
<dbReference type="PANTHER" id="PTHR42849:SF1">
    <property type="entry name" value="N-ACETYLNEURAMINATE LYASE"/>
    <property type="match status" value="1"/>
</dbReference>
<feature type="binding site" evidence="4">
    <location>
        <position position="208"/>
    </location>
    <ligand>
        <name>pyruvate</name>
        <dbReference type="ChEBI" id="CHEBI:15361"/>
    </ligand>
</feature>
<evidence type="ECO:0000256" key="2">
    <source>
        <dbReference type="PIRNR" id="PIRNR001365"/>
    </source>
</evidence>
<dbReference type="InterPro" id="IPR002220">
    <property type="entry name" value="DapA-like"/>
</dbReference>
<protein>
    <submittedName>
        <fullName evidence="5">N-acetylneuraminate lyase</fullName>
    </submittedName>
</protein>
<dbReference type="GO" id="GO:0019262">
    <property type="term" value="P:N-acetylneuraminate catabolic process"/>
    <property type="evidence" value="ECO:0007669"/>
    <property type="project" value="TreeGrafter"/>
</dbReference>
<dbReference type="PIRSF" id="PIRSF001365">
    <property type="entry name" value="DHDPS"/>
    <property type="match status" value="1"/>
</dbReference>
<dbReference type="GO" id="GO:0008747">
    <property type="term" value="F:N-acetylneuraminate lyase activity"/>
    <property type="evidence" value="ECO:0007669"/>
    <property type="project" value="TreeGrafter"/>
</dbReference>
<evidence type="ECO:0000313" key="6">
    <source>
        <dbReference type="Proteomes" id="UP000248021"/>
    </source>
</evidence>
<dbReference type="PRINTS" id="PR00146">
    <property type="entry name" value="DHPICSNTHASE"/>
</dbReference>
<name>A0A2V3U5M7_9HYPH</name>
<gene>
    <name evidence="5" type="ORF">C7450_107236</name>
</gene>
<sequence>MTQSPAQTFGGILSALVTPYRADFSLNEEIIPGLIDHELAQGVAGFYVGGSTGEAFLQSPEERGRLIAAVARAAKGRGTLIAHVGTIATEDTLRIARSAADAGFDAVSAIPPFYYDFSAAELIAHYKALAAATPLPVVVYNFGGRTGKLGPNEIMQLLDDPRIIGIKHTSQDLFQLERFKAHRPDAVVYNGYDEMCLGGLAMGADGAIGTTYNFMGHLFVALYKAFQEGRMAEALALQKRANRVIEVLIDVGVFPATKGFLKLQGFDCGECRAPFRRLDAKDWQKLEACAAEFLND</sequence>
<dbReference type="OrthoDB" id="9778880at2"/>
<dbReference type="SMART" id="SM01130">
    <property type="entry name" value="DHDPS"/>
    <property type="match status" value="1"/>
</dbReference>
<dbReference type="Proteomes" id="UP000248021">
    <property type="component" value="Unassembled WGS sequence"/>
</dbReference>
<comment type="caution">
    <text evidence="5">The sequence shown here is derived from an EMBL/GenBank/DDBJ whole genome shotgun (WGS) entry which is preliminary data.</text>
</comment>
<dbReference type="Pfam" id="PF00701">
    <property type="entry name" value="DHDPS"/>
    <property type="match status" value="1"/>
</dbReference>
<dbReference type="AlphaFoldDB" id="A0A2V3U5M7"/>
<organism evidence="5 6">
    <name type="scientific">Chelatococcus asaccharovorans</name>
    <dbReference type="NCBI Taxonomy" id="28210"/>
    <lineage>
        <taxon>Bacteria</taxon>
        <taxon>Pseudomonadati</taxon>
        <taxon>Pseudomonadota</taxon>
        <taxon>Alphaproteobacteria</taxon>
        <taxon>Hyphomicrobiales</taxon>
        <taxon>Chelatococcaceae</taxon>
        <taxon>Chelatococcus</taxon>
    </lineage>
</organism>
<proteinExistence type="inferred from homology"/>
<feature type="active site" description="Proton donor/acceptor" evidence="3">
    <location>
        <position position="140"/>
    </location>
</feature>
<dbReference type="Gene3D" id="3.20.20.70">
    <property type="entry name" value="Aldolase class I"/>
    <property type="match status" value="1"/>
</dbReference>
<dbReference type="SUPFAM" id="SSF51569">
    <property type="entry name" value="Aldolase"/>
    <property type="match status" value="1"/>
</dbReference>
<reference evidence="5 6" key="1">
    <citation type="submission" date="2018-05" db="EMBL/GenBank/DDBJ databases">
        <title>Genomic Encyclopedia of Type Strains, Phase IV (KMG-IV): sequencing the most valuable type-strain genomes for metagenomic binning, comparative biology and taxonomic classification.</title>
        <authorList>
            <person name="Goeker M."/>
        </authorList>
    </citation>
    <scope>NUCLEOTIDE SEQUENCE [LARGE SCALE GENOMIC DNA]</scope>
    <source>
        <strain evidence="5 6">DSM 6462</strain>
    </source>
</reference>
<keyword evidence="6" id="KW-1185">Reference proteome</keyword>
<evidence type="ECO:0000313" key="5">
    <source>
        <dbReference type="EMBL" id="PXW57196.1"/>
    </source>
</evidence>
<dbReference type="PANTHER" id="PTHR42849">
    <property type="entry name" value="N-ACETYLNEURAMINATE LYASE"/>
    <property type="match status" value="1"/>
</dbReference>
<evidence type="ECO:0000256" key="4">
    <source>
        <dbReference type="PIRSR" id="PIRSR001365-2"/>
    </source>
</evidence>